<reference evidence="2 3" key="1">
    <citation type="submission" date="2020-01" db="EMBL/GenBank/DDBJ databases">
        <title>Muriicola jejuensis KCTC 22299.</title>
        <authorList>
            <person name="Wang G."/>
        </authorList>
    </citation>
    <scope>NUCLEOTIDE SEQUENCE [LARGE SCALE GENOMIC DNA]</scope>
    <source>
        <strain evidence="2 3">KCTC 22299</strain>
    </source>
</reference>
<dbReference type="PANTHER" id="PTHR30373:SF2">
    <property type="entry name" value="UPF0603 PROTEIN YGCG"/>
    <property type="match status" value="1"/>
</dbReference>
<evidence type="ECO:0000313" key="2">
    <source>
        <dbReference type="EMBL" id="NER09438.1"/>
    </source>
</evidence>
<dbReference type="Pfam" id="PF04536">
    <property type="entry name" value="TPM_phosphatase"/>
    <property type="match status" value="1"/>
</dbReference>
<sequence length="176" mass="20218">MKNKIIIVCLFLFSSCNDSKSVKNSSDAEVKPELKEASLPDKFREPLGYVSDFENLFTVQQISELEKRLSEFELINKRKISIVTVDSIEPYEDILDFATHLAKEWGTLDGDPNNGLLILFSRSIGQISIVTGIETRERITDEVCEKVINKIILPEFKNENYFIGIDKSVTYLIKYW</sequence>
<dbReference type="EMBL" id="JAABOP010000001">
    <property type="protein sequence ID" value="NER09438.1"/>
    <property type="molecule type" value="Genomic_DNA"/>
</dbReference>
<name>A0A6P0UCS5_9FLAO</name>
<dbReference type="Gene3D" id="3.10.310.50">
    <property type="match status" value="1"/>
</dbReference>
<proteinExistence type="predicted"/>
<comment type="caution">
    <text evidence="2">The sequence shown here is derived from an EMBL/GenBank/DDBJ whole genome shotgun (WGS) entry which is preliminary data.</text>
</comment>
<dbReference type="PANTHER" id="PTHR30373">
    <property type="entry name" value="UPF0603 PROTEIN YGCG"/>
    <property type="match status" value="1"/>
</dbReference>
<gene>
    <name evidence="2" type="ORF">GWK09_02830</name>
</gene>
<keyword evidence="3" id="KW-1185">Reference proteome</keyword>
<organism evidence="2 3">
    <name type="scientific">Muriicola jejuensis</name>
    <dbReference type="NCBI Taxonomy" id="504488"/>
    <lineage>
        <taxon>Bacteria</taxon>
        <taxon>Pseudomonadati</taxon>
        <taxon>Bacteroidota</taxon>
        <taxon>Flavobacteriia</taxon>
        <taxon>Flavobacteriales</taxon>
        <taxon>Flavobacteriaceae</taxon>
        <taxon>Muriicola</taxon>
    </lineage>
</organism>
<dbReference type="PROSITE" id="PS51257">
    <property type="entry name" value="PROKAR_LIPOPROTEIN"/>
    <property type="match status" value="1"/>
</dbReference>
<protein>
    <submittedName>
        <fullName evidence="2">TPM domain-containing protein</fullName>
    </submittedName>
</protein>
<evidence type="ECO:0000313" key="3">
    <source>
        <dbReference type="Proteomes" id="UP000468443"/>
    </source>
</evidence>
<dbReference type="InterPro" id="IPR007621">
    <property type="entry name" value="TPM_dom"/>
</dbReference>
<accession>A0A6P0UCS5</accession>
<evidence type="ECO:0000259" key="1">
    <source>
        <dbReference type="Pfam" id="PF04536"/>
    </source>
</evidence>
<dbReference type="RefSeq" id="WP_163691492.1">
    <property type="nucleotide sequence ID" value="NZ_FXTW01000001.1"/>
</dbReference>
<dbReference type="Proteomes" id="UP000468443">
    <property type="component" value="Unassembled WGS sequence"/>
</dbReference>
<dbReference type="AlphaFoldDB" id="A0A6P0UCS5"/>
<feature type="domain" description="TPM" evidence="1">
    <location>
        <begin position="50"/>
        <end position="174"/>
    </location>
</feature>